<feature type="non-terminal residue" evidence="5">
    <location>
        <position position="180"/>
    </location>
</feature>
<evidence type="ECO:0000256" key="2">
    <source>
        <dbReference type="ARBA" id="ARBA00022729"/>
    </source>
</evidence>
<protein>
    <submittedName>
        <fullName evidence="5">LFA3 protein</fullName>
    </submittedName>
</protein>
<comment type="caution">
    <text evidence="5">The sequence shown here is derived from an EMBL/GenBank/DDBJ whole genome shotgun (WGS) entry which is preliminary data.</text>
</comment>
<evidence type="ECO:0000313" key="5">
    <source>
        <dbReference type="EMBL" id="NWV31221.1"/>
    </source>
</evidence>
<evidence type="ECO:0000256" key="1">
    <source>
        <dbReference type="ARBA" id="ARBA00004370"/>
    </source>
</evidence>
<dbReference type="AlphaFoldDB" id="A0A7K6DW65"/>
<dbReference type="PANTHER" id="PTHR12080:SF55">
    <property type="entry name" value="LYMPHOCYTE FUNCTION-ASSOCIATED ANTIGEN 3"/>
    <property type="match status" value="1"/>
</dbReference>
<dbReference type="Gene3D" id="2.60.40.10">
    <property type="entry name" value="Immunoglobulins"/>
    <property type="match status" value="1"/>
</dbReference>
<evidence type="ECO:0000256" key="3">
    <source>
        <dbReference type="ARBA" id="ARBA00023136"/>
    </source>
</evidence>
<keyword evidence="3" id="KW-0472">Membrane</keyword>
<dbReference type="InterPro" id="IPR013783">
    <property type="entry name" value="Ig-like_fold"/>
</dbReference>
<keyword evidence="2" id="KW-0732">Signal</keyword>
<feature type="non-terminal residue" evidence="5">
    <location>
        <position position="1"/>
    </location>
</feature>
<reference evidence="5 6" key="1">
    <citation type="submission" date="2019-09" db="EMBL/GenBank/DDBJ databases">
        <title>Bird 10,000 Genomes (B10K) Project - Family phase.</title>
        <authorList>
            <person name="Zhang G."/>
        </authorList>
    </citation>
    <scope>NUCLEOTIDE SEQUENCE [LARGE SCALE GENOMIC DNA]</scope>
    <source>
        <strain evidence="5">B10K-DU-029-50</strain>
        <tissue evidence="5">Heart</tissue>
    </source>
</reference>
<dbReference type="Proteomes" id="UP000575029">
    <property type="component" value="Unassembled WGS sequence"/>
</dbReference>
<evidence type="ECO:0000256" key="4">
    <source>
        <dbReference type="ARBA" id="ARBA00023180"/>
    </source>
</evidence>
<accession>A0A7K6DW65</accession>
<keyword evidence="4" id="KW-0325">Glycoprotein</keyword>
<proteinExistence type="predicted"/>
<sequence>IAHIYCEEMFGVVGENVTFPGKRGEKVMDIRWTKDKHKVAEWEEQNKPNYFGQYHDRSVLMDDGSLTIINLMKADTGTYELSYLHFGADHHLDFQLEVFDSFPEPKISCNTSSDNLVLDCTADFQRPLNYTWKLSNGWSDWRQNLFISLEKVNRTMQATCIIKLAQIERSSEISLNQCFP</sequence>
<dbReference type="EMBL" id="VZRM01000619">
    <property type="protein sequence ID" value="NWV31221.1"/>
    <property type="molecule type" value="Genomic_DNA"/>
</dbReference>
<dbReference type="SUPFAM" id="SSF48726">
    <property type="entry name" value="Immunoglobulin"/>
    <property type="match status" value="1"/>
</dbReference>
<keyword evidence="6" id="KW-1185">Reference proteome</keyword>
<organism evidence="5 6">
    <name type="scientific">Grantiella picta</name>
    <dbReference type="NCBI Taxonomy" id="266360"/>
    <lineage>
        <taxon>Eukaryota</taxon>
        <taxon>Metazoa</taxon>
        <taxon>Chordata</taxon>
        <taxon>Craniata</taxon>
        <taxon>Vertebrata</taxon>
        <taxon>Euteleostomi</taxon>
        <taxon>Archelosauria</taxon>
        <taxon>Archosauria</taxon>
        <taxon>Dinosauria</taxon>
        <taxon>Saurischia</taxon>
        <taxon>Theropoda</taxon>
        <taxon>Coelurosauria</taxon>
        <taxon>Aves</taxon>
        <taxon>Neognathae</taxon>
        <taxon>Neoaves</taxon>
        <taxon>Telluraves</taxon>
        <taxon>Australaves</taxon>
        <taxon>Passeriformes</taxon>
        <taxon>Meliphagoidea</taxon>
        <taxon>Meliphagidae</taxon>
        <taxon>Grantiella</taxon>
    </lineage>
</organism>
<dbReference type="InterPro" id="IPR015631">
    <property type="entry name" value="CD2/SLAM_rcpt"/>
</dbReference>
<dbReference type="PANTHER" id="PTHR12080">
    <property type="entry name" value="SIGNALING LYMPHOCYTIC ACTIVATION MOLECULE"/>
    <property type="match status" value="1"/>
</dbReference>
<dbReference type="GO" id="GO:0016020">
    <property type="term" value="C:membrane"/>
    <property type="evidence" value="ECO:0007669"/>
    <property type="project" value="UniProtKB-SubCell"/>
</dbReference>
<name>A0A7K6DW65_9PASS</name>
<dbReference type="InterPro" id="IPR036179">
    <property type="entry name" value="Ig-like_dom_sf"/>
</dbReference>
<evidence type="ECO:0000313" key="6">
    <source>
        <dbReference type="Proteomes" id="UP000575029"/>
    </source>
</evidence>
<gene>
    <name evidence="5" type="primary">Cd58</name>
    <name evidence="5" type="ORF">GRAPIC_R10745</name>
</gene>
<comment type="subcellular location">
    <subcellularLocation>
        <location evidence="1">Membrane</location>
    </subcellularLocation>
</comment>